<dbReference type="GO" id="GO:0016787">
    <property type="term" value="F:hydrolase activity"/>
    <property type="evidence" value="ECO:0007669"/>
    <property type="project" value="InterPro"/>
</dbReference>
<dbReference type="EMBL" id="PVNK01000251">
    <property type="protein sequence ID" value="PRP91216.1"/>
    <property type="molecule type" value="Genomic_DNA"/>
</dbReference>
<dbReference type="PANTHER" id="PTHR12905:SF0">
    <property type="entry name" value="CALCINEURIN-LIKE PHOSPHOESTERASE DOMAIN-CONTAINING PROTEIN"/>
    <property type="match status" value="1"/>
</dbReference>
<dbReference type="SUPFAM" id="SSF56300">
    <property type="entry name" value="Metallo-dependent phosphatases"/>
    <property type="match status" value="1"/>
</dbReference>
<feature type="domain" description="Calcineurin-like phosphoesterase" evidence="1">
    <location>
        <begin position="6"/>
        <end position="177"/>
    </location>
</feature>
<dbReference type="Pfam" id="PF00149">
    <property type="entry name" value="Metallophos"/>
    <property type="match status" value="1"/>
</dbReference>
<gene>
    <name evidence="2" type="ORF">ENSA5_57390</name>
</gene>
<name>A0A2S9XEC1_9BACT</name>
<reference evidence="2 3" key="1">
    <citation type="submission" date="2018-03" db="EMBL/GenBank/DDBJ databases">
        <title>Draft Genome Sequences of the Obligatory Marine Myxobacteria Enhygromyxa salina SWB005.</title>
        <authorList>
            <person name="Poehlein A."/>
            <person name="Moghaddam J.A."/>
            <person name="Harms H."/>
            <person name="Alanjari M."/>
            <person name="Koenig G.M."/>
            <person name="Daniel R."/>
            <person name="Schaeberle T.F."/>
        </authorList>
    </citation>
    <scope>NUCLEOTIDE SEQUENCE [LARGE SCALE GENOMIC DNA]</scope>
    <source>
        <strain evidence="2 3">SWB005</strain>
    </source>
</reference>
<dbReference type="Gene3D" id="3.60.21.10">
    <property type="match status" value="1"/>
</dbReference>
<dbReference type="CDD" id="cd07379">
    <property type="entry name" value="MPP_239FB"/>
    <property type="match status" value="1"/>
</dbReference>
<comment type="caution">
    <text evidence="2">The sequence shown here is derived from an EMBL/GenBank/DDBJ whole genome shotgun (WGS) entry which is preliminary data.</text>
</comment>
<organism evidence="2 3">
    <name type="scientific">Enhygromyxa salina</name>
    <dbReference type="NCBI Taxonomy" id="215803"/>
    <lineage>
        <taxon>Bacteria</taxon>
        <taxon>Pseudomonadati</taxon>
        <taxon>Myxococcota</taxon>
        <taxon>Polyangia</taxon>
        <taxon>Nannocystales</taxon>
        <taxon>Nannocystaceae</taxon>
        <taxon>Enhygromyxa</taxon>
    </lineage>
</organism>
<dbReference type="Proteomes" id="UP000237968">
    <property type="component" value="Unassembled WGS sequence"/>
</dbReference>
<evidence type="ECO:0000313" key="3">
    <source>
        <dbReference type="Proteomes" id="UP000237968"/>
    </source>
</evidence>
<dbReference type="PANTHER" id="PTHR12905">
    <property type="entry name" value="METALLOPHOSPHOESTERASE"/>
    <property type="match status" value="1"/>
</dbReference>
<protein>
    <submittedName>
        <fullName evidence="2">Calcineurin-like phosphoesterase superfamily domain protein</fullName>
    </submittedName>
</protein>
<evidence type="ECO:0000259" key="1">
    <source>
        <dbReference type="Pfam" id="PF00149"/>
    </source>
</evidence>
<dbReference type="OrthoDB" id="332939at2"/>
<proteinExistence type="predicted"/>
<dbReference type="AlphaFoldDB" id="A0A2S9XEC1"/>
<dbReference type="InterPro" id="IPR004843">
    <property type="entry name" value="Calcineurin-like_PHP"/>
</dbReference>
<dbReference type="InterPro" id="IPR029052">
    <property type="entry name" value="Metallo-depent_PP-like"/>
</dbReference>
<dbReference type="RefSeq" id="WP_106394951.1">
    <property type="nucleotide sequence ID" value="NZ_PVNK01000251.1"/>
</dbReference>
<dbReference type="InterPro" id="IPR051693">
    <property type="entry name" value="UPF0046_metallophosphoest"/>
</dbReference>
<sequence>MADTIRLVIISDTHGFHEIVVPPGDVLIHGGDGCKTGTLDEARQWGAFLDAQPHAHKIAIAGNHDRCFEADLDAARAQLPSKLEFLHDSGCELDGVRYWGAPWQPWFLSWAFNLPRGPELGQKWALIPDNTDVLVTHGPPHGILDRTYAGEPVGCEELRAAVARVRPRVHVFGHIHEGYGVASRDGTMFVNASTCTLSYRPTNAAIVVDLPRDRARPAELVSGG</sequence>
<accession>A0A2S9XEC1</accession>
<evidence type="ECO:0000313" key="2">
    <source>
        <dbReference type="EMBL" id="PRP91216.1"/>
    </source>
</evidence>
<keyword evidence="3" id="KW-1185">Reference proteome</keyword>